<sequence>MAGHGLIGAQSGGLSGALFSLPTKAHHPRNSTGGMSRKKTMPRIHDSATEGLRKREVVRAGADGTGACDVGEVIGVRWDSSGMERV</sequence>
<gene>
    <name evidence="2" type="ORF">BALAC2494_01980</name>
</gene>
<dbReference type="AlphaFoldDB" id="A0A806FHP7"/>
<proteinExistence type="predicted"/>
<dbReference type="Proteomes" id="UP000008394">
    <property type="component" value="Chromosome"/>
</dbReference>
<dbReference type="EMBL" id="CP002915">
    <property type="protein sequence ID" value="AEK29593.1"/>
    <property type="molecule type" value="Genomic_DNA"/>
</dbReference>
<feature type="region of interest" description="Disordered" evidence="1">
    <location>
        <begin position="1"/>
        <end position="50"/>
    </location>
</feature>
<protein>
    <submittedName>
        <fullName evidence="2">Uncharacterized protein</fullName>
    </submittedName>
</protein>
<dbReference type="KEGG" id="bnm:BALAC2494_01980"/>
<evidence type="ECO:0000256" key="1">
    <source>
        <dbReference type="SAM" id="MobiDB-lite"/>
    </source>
</evidence>
<name>A0A806FHP7_BIFAN</name>
<organism evidence="2 3">
    <name type="scientific">Bifidobacterium animalis subsp. lactis CNCM I-2494</name>
    <dbReference type="NCBI Taxonomy" id="1042403"/>
    <lineage>
        <taxon>Bacteria</taxon>
        <taxon>Bacillati</taxon>
        <taxon>Actinomycetota</taxon>
        <taxon>Actinomycetes</taxon>
        <taxon>Bifidobacteriales</taxon>
        <taxon>Bifidobacteriaceae</taxon>
        <taxon>Bifidobacterium</taxon>
    </lineage>
</organism>
<reference evidence="2 3" key="1">
    <citation type="journal article" date="2011" name="J. Bacteriol.">
        <title>Genome Sequence of the Probiotic Strain Bifidobacterium animalis subsp. lactis CNCM I-2494.</title>
        <authorList>
            <person name="Chervaux C."/>
            <person name="Grimaldi C."/>
            <person name="Bolotin A."/>
            <person name="Quinquis B."/>
            <person name="Legrain-Raspaud S."/>
            <person name="van Hylckama Vlieg J.E."/>
            <person name="Denariaz G."/>
            <person name="Smokvina T."/>
        </authorList>
    </citation>
    <scope>NUCLEOTIDE SEQUENCE [LARGE SCALE GENOMIC DNA]</scope>
    <source>
        <strain evidence="2 3">CNCM I-2494</strain>
    </source>
</reference>
<evidence type="ECO:0000313" key="2">
    <source>
        <dbReference type="EMBL" id="AEK29593.1"/>
    </source>
</evidence>
<accession>A0A806FHP7</accession>
<evidence type="ECO:0000313" key="3">
    <source>
        <dbReference type="Proteomes" id="UP000008394"/>
    </source>
</evidence>